<reference evidence="1 2" key="1">
    <citation type="submission" date="2015-07" db="EMBL/GenBank/DDBJ databases">
        <authorList>
            <person name="Noorani M."/>
        </authorList>
    </citation>
    <scope>NUCLEOTIDE SEQUENCE [LARGE SCALE GENOMIC DNA]</scope>
    <source>
        <strain evidence="1 2">NRRL B-24567</strain>
    </source>
</reference>
<proteinExistence type="predicted"/>
<sequence>MIQPASLAIGFALGVLSVLLRALALRIRPRRPQVPLSVASPSPELVTALSLAVAERYPDLGGFDYATVSVFEHNSPENTVHLYPARGPHRGAIRLDPSDPSSPSGKAARLLAEMNLPQVGVLVIPLSSR</sequence>
<keyword evidence="2" id="KW-1185">Reference proteome</keyword>
<dbReference type="Proteomes" id="UP000037773">
    <property type="component" value="Unassembled WGS sequence"/>
</dbReference>
<dbReference type="AlphaFoldDB" id="A0A0M8QUX1"/>
<dbReference type="OrthoDB" id="4305141at2"/>
<evidence type="ECO:0000313" key="1">
    <source>
        <dbReference type="EMBL" id="KOT46795.1"/>
    </source>
</evidence>
<dbReference type="PATRIC" id="fig|36816.3.peg.220"/>
<comment type="caution">
    <text evidence="1">The sequence shown here is derived from an EMBL/GenBank/DDBJ whole genome shotgun (WGS) entry which is preliminary data.</text>
</comment>
<gene>
    <name evidence="1" type="ORF">ADK41_01020</name>
</gene>
<name>A0A0M8QUX1_9ACTN</name>
<organism evidence="1 2">
    <name type="scientific">Streptomyces caelestis</name>
    <dbReference type="NCBI Taxonomy" id="36816"/>
    <lineage>
        <taxon>Bacteria</taxon>
        <taxon>Bacillati</taxon>
        <taxon>Actinomycetota</taxon>
        <taxon>Actinomycetes</taxon>
        <taxon>Kitasatosporales</taxon>
        <taxon>Streptomycetaceae</taxon>
        <taxon>Streptomyces</taxon>
    </lineage>
</organism>
<evidence type="ECO:0000313" key="2">
    <source>
        <dbReference type="Proteomes" id="UP000037773"/>
    </source>
</evidence>
<dbReference type="EMBL" id="LGCN01000001">
    <property type="protein sequence ID" value="KOT46795.1"/>
    <property type="molecule type" value="Genomic_DNA"/>
</dbReference>
<dbReference type="RefSeq" id="WP_030819416.1">
    <property type="nucleotide sequence ID" value="NZ_LGCN01000001.1"/>
</dbReference>
<protein>
    <submittedName>
        <fullName evidence="1">Uncharacterized protein</fullName>
    </submittedName>
</protein>
<accession>A0A0M8QUX1</accession>